<dbReference type="InterPro" id="IPR013651">
    <property type="entry name" value="ATP-grasp_RimK-type"/>
</dbReference>
<dbReference type="PANTHER" id="PTHR21621">
    <property type="entry name" value="RIBOSOMAL PROTEIN S6 MODIFICATION PROTEIN"/>
    <property type="match status" value="1"/>
</dbReference>
<dbReference type="OrthoDB" id="3668575at2"/>
<keyword evidence="4" id="KW-1185">Reference proteome</keyword>
<comment type="caution">
    <text evidence="3">The sequence shown here is derived from an EMBL/GenBank/DDBJ whole genome shotgun (WGS) entry which is preliminary data.</text>
</comment>
<name>A0A7Z0WHK8_9PSEU</name>
<dbReference type="Pfam" id="PF08443">
    <property type="entry name" value="RimK"/>
    <property type="match status" value="1"/>
</dbReference>
<sequence length="337" mass="36562">MAHSSVADRIPAAFQATGRRILYLFPDRSSATLATWERDEFWPVYERVANANGLDFAVAVPEHVVLRDGAACWQGERLRPDRDIVVYDVRSEPLHEADLLASLTLVHSLAAQGFWLAIPLSTALLCNDKFATAEALDGSPVPVIPSVRVITGRDLNLLSYQEMIPDEWFPAFVKPASWGRGLGGVRCPDRPTLDALLGLASGSGATMLVQPSVGEVVADTRVVAVEGEIVAVYDRVGSPGSHVANISRGGHADTRSEVDASVHELVDLVHRRFDLPYVCVDLLRTADGGLWFSELETDGAVAGLFDDRDAVDRIVGGRFRAYARRLDAHLSGTGRGR</sequence>
<proteinExistence type="predicted"/>
<keyword evidence="1" id="KW-0547">Nucleotide-binding</keyword>
<dbReference type="GO" id="GO:0005524">
    <property type="term" value="F:ATP binding"/>
    <property type="evidence" value="ECO:0007669"/>
    <property type="project" value="UniProtKB-UniRule"/>
</dbReference>
<dbReference type="SUPFAM" id="SSF56059">
    <property type="entry name" value="Glutathione synthetase ATP-binding domain-like"/>
    <property type="match status" value="1"/>
</dbReference>
<feature type="domain" description="ATP-grasp" evidence="2">
    <location>
        <begin position="133"/>
        <end position="328"/>
    </location>
</feature>
<dbReference type="Gene3D" id="3.30.470.20">
    <property type="entry name" value="ATP-grasp fold, B domain"/>
    <property type="match status" value="1"/>
</dbReference>
<gene>
    <name evidence="3" type="ORF">BLA60_27675</name>
</gene>
<dbReference type="GO" id="GO:0046872">
    <property type="term" value="F:metal ion binding"/>
    <property type="evidence" value="ECO:0007669"/>
    <property type="project" value="InterPro"/>
</dbReference>
<evidence type="ECO:0000313" key="3">
    <source>
        <dbReference type="EMBL" id="OLF07354.1"/>
    </source>
</evidence>
<dbReference type="InterPro" id="IPR011761">
    <property type="entry name" value="ATP-grasp"/>
</dbReference>
<dbReference type="PROSITE" id="PS50975">
    <property type="entry name" value="ATP_GRASP"/>
    <property type="match status" value="1"/>
</dbReference>
<dbReference type="GO" id="GO:0005737">
    <property type="term" value="C:cytoplasm"/>
    <property type="evidence" value="ECO:0007669"/>
    <property type="project" value="TreeGrafter"/>
</dbReference>
<accession>A0A7Z0WHK8</accession>
<dbReference type="EMBL" id="MSIF01000016">
    <property type="protein sequence ID" value="OLF07354.1"/>
    <property type="molecule type" value="Genomic_DNA"/>
</dbReference>
<dbReference type="PANTHER" id="PTHR21621:SF0">
    <property type="entry name" value="BETA-CITRYLGLUTAMATE SYNTHASE B-RELATED"/>
    <property type="match status" value="1"/>
</dbReference>
<evidence type="ECO:0000313" key="4">
    <source>
        <dbReference type="Proteomes" id="UP000185696"/>
    </source>
</evidence>
<evidence type="ECO:0000259" key="2">
    <source>
        <dbReference type="PROSITE" id="PS50975"/>
    </source>
</evidence>
<reference evidence="3 4" key="1">
    <citation type="submission" date="2016-12" db="EMBL/GenBank/DDBJ databases">
        <title>The draft genome sequence of Actinophytocola xinjiangensis.</title>
        <authorList>
            <person name="Wang W."/>
            <person name="Yuan L."/>
        </authorList>
    </citation>
    <scope>NUCLEOTIDE SEQUENCE [LARGE SCALE GENOMIC DNA]</scope>
    <source>
        <strain evidence="3 4">CGMCC 4.4663</strain>
    </source>
</reference>
<dbReference type="GO" id="GO:0009432">
    <property type="term" value="P:SOS response"/>
    <property type="evidence" value="ECO:0007669"/>
    <property type="project" value="TreeGrafter"/>
</dbReference>
<organism evidence="3 4">
    <name type="scientific">Actinophytocola xinjiangensis</name>
    <dbReference type="NCBI Taxonomy" id="485602"/>
    <lineage>
        <taxon>Bacteria</taxon>
        <taxon>Bacillati</taxon>
        <taxon>Actinomycetota</taxon>
        <taxon>Actinomycetes</taxon>
        <taxon>Pseudonocardiales</taxon>
        <taxon>Pseudonocardiaceae</taxon>
    </lineage>
</organism>
<keyword evidence="1" id="KW-0067">ATP-binding</keyword>
<dbReference type="RefSeq" id="WP_075135946.1">
    <property type="nucleotide sequence ID" value="NZ_MSIF01000016.1"/>
</dbReference>
<dbReference type="Proteomes" id="UP000185696">
    <property type="component" value="Unassembled WGS sequence"/>
</dbReference>
<evidence type="ECO:0000256" key="1">
    <source>
        <dbReference type="PROSITE-ProRule" id="PRU00409"/>
    </source>
</evidence>
<dbReference type="AlphaFoldDB" id="A0A7Z0WHK8"/>
<protein>
    <recommendedName>
        <fullName evidence="2">ATP-grasp domain-containing protein</fullName>
    </recommendedName>
</protein>
<dbReference type="GO" id="GO:0018169">
    <property type="term" value="F:ribosomal S6-glutamic acid ligase activity"/>
    <property type="evidence" value="ECO:0007669"/>
    <property type="project" value="TreeGrafter"/>
</dbReference>